<evidence type="ECO:0000313" key="3">
    <source>
        <dbReference type="EMBL" id="KAF4662751.1"/>
    </source>
</evidence>
<sequence>MAASGGAAIWSISMVALTLLVILGLGVFAWTTFVELQPPRAVRNSMLTVLMLITLLEVYLYAAGLASCRWLNFMLVALVCNFWGLFDVLRTFPRIRDLDSWQSAKLTVLLMLKTFAYCLCLAYNSSRAVLFMITTFTNVWLLPIMFLVALPYGFEVTERPRLDEPHTEDSSPAKASAPSADSYCCLSRHNAVESHHKPNPPQPGSHAPAGQSGPGRHCLNEALPFAVPEWVTVTRSVMDHIDCSSFMTSSRAVTRPVDPKPESLYAPRSCGISTTGQIFPRPQRAKNHLVKSMGSNMPSAWCHPLSRVSCARNSDVNELTEGWTYDGCFDDVTDQMEPWTLTHARLSSRSLYERRNKWAAAGFDLFRPRHTDLPKRGKAPHWVISEIGSKLDTVRTSAAAKWSCGSAYEMHKPTAVRKPLWWSHNVYPRAKFVAASTMSRSHVHVPSAVEGSTMGPRKKPGPKPGTKKPSAGLGGQPDDDGYAPFHKLVNHPPLVPSSAVYATFLGTEVGSDTESARKRTVGALCHILENSDLPREEEDAIVSVIMKAMIRVPDPSRGDPRVFNCFEAWAQKEMCKAKDKDPERYQAIVGALMEIYNKKLNRTYPKLIRDPGAEHAIFRSALMHYCATGSLEACLHDLQRKTRQWNVLPRRDKPKPKGDDDVELSSGSYSSGSMSSYEIDDNAESSSRPKSLWSVRYSEVAAEWERVLKEAVHPERHRKKVDPDDLQRQVFQMGDEPWRITQAGLVKILYAAASLSREGATRIDLPEWFLEELTLWTPDKHDFEHHIIALRKLPTFNIHRELLMRLLRCESQSSSLQDMSDTVNTLVNARIQFDEDPAAPKGAPYAESNGLVFDADRIRLWYNLFWCPSGLRLRPAAVCRLSIAVLLQFCAKNWRAMRIPGGVTAMAARVSEATQASKSEAWAAVDKKDVLVDMLRKKQTAAGRSGFDFDAW</sequence>
<proteinExistence type="predicted"/>
<keyword evidence="2" id="KW-0472">Membrane</keyword>
<feature type="compositionally biased region" description="Basic and acidic residues" evidence="1">
    <location>
        <begin position="649"/>
        <end position="659"/>
    </location>
</feature>
<evidence type="ECO:0000313" key="4">
    <source>
        <dbReference type="Proteomes" id="UP000570595"/>
    </source>
</evidence>
<organism evidence="3 4">
    <name type="scientific">Perkinsus olseni</name>
    <name type="common">Perkinsus atlanticus</name>
    <dbReference type="NCBI Taxonomy" id="32597"/>
    <lineage>
        <taxon>Eukaryota</taxon>
        <taxon>Sar</taxon>
        <taxon>Alveolata</taxon>
        <taxon>Perkinsozoa</taxon>
        <taxon>Perkinsea</taxon>
        <taxon>Perkinsida</taxon>
        <taxon>Perkinsidae</taxon>
        <taxon>Perkinsus</taxon>
    </lineage>
</organism>
<feature type="region of interest" description="Disordered" evidence="1">
    <location>
        <begin position="646"/>
        <end position="687"/>
    </location>
</feature>
<protein>
    <submittedName>
        <fullName evidence="3">Uncharacterized protein</fullName>
    </submittedName>
</protein>
<dbReference type="AlphaFoldDB" id="A0A7J6LV92"/>
<feature type="region of interest" description="Disordered" evidence="1">
    <location>
        <begin position="192"/>
        <end position="214"/>
    </location>
</feature>
<name>A0A7J6LV92_PEROL</name>
<feature type="compositionally biased region" description="Low complexity" evidence="1">
    <location>
        <begin position="665"/>
        <end position="677"/>
    </location>
</feature>
<feature type="transmembrane region" description="Helical" evidence="2">
    <location>
        <begin position="70"/>
        <end position="86"/>
    </location>
</feature>
<dbReference type="Proteomes" id="UP000570595">
    <property type="component" value="Unassembled WGS sequence"/>
</dbReference>
<feature type="transmembrane region" description="Helical" evidence="2">
    <location>
        <begin position="7"/>
        <end position="33"/>
    </location>
</feature>
<feature type="transmembrane region" description="Helical" evidence="2">
    <location>
        <begin position="45"/>
        <end position="63"/>
    </location>
</feature>
<accession>A0A7J6LV92</accession>
<dbReference type="OrthoDB" id="10377695at2759"/>
<comment type="caution">
    <text evidence="3">The sequence shown here is derived from an EMBL/GenBank/DDBJ whole genome shotgun (WGS) entry which is preliminary data.</text>
</comment>
<reference evidence="3 4" key="1">
    <citation type="submission" date="2020-04" db="EMBL/GenBank/DDBJ databases">
        <title>Perkinsus olseni comparative genomics.</title>
        <authorList>
            <person name="Bogema D.R."/>
        </authorList>
    </citation>
    <scope>NUCLEOTIDE SEQUENCE [LARGE SCALE GENOMIC DNA]</scope>
    <source>
        <strain evidence="3">ATCC PRA-179</strain>
    </source>
</reference>
<dbReference type="EMBL" id="JABAHT010000160">
    <property type="protein sequence ID" value="KAF4662751.1"/>
    <property type="molecule type" value="Genomic_DNA"/>
</dbReference>
<keyword evidence="2" id="KW-1133">Transmembrane helix</keyword>
<evidence type="ECO:0000256" key="2">
    <source>
        <dbReference type="SAM" id="Phobius"/>
    </source>
</evidence>
<feature type="region of interest" description="Disordered" evidence="1">
    <location>
        <begin position="444"/>
        <end position="483"/>
    </location>
</feature>
<feature type="transmembrane region" description="Helical" evidence="2">
    <location>
        <begin position="106"/>
        <end position="123"/>
    </location>
</feature>
<keyword evidence="2" id="KW-0812">Transmembrane</keyword>
<gene>
    <name evidence="3" type="ORF">FOZ61_002236</name>
</gene>
<evidence type="ECO:0000256" key="1">
    <source>
        <dbReference type="SAM" id="MobiDB-lite"/>
    </source>
</evidence>
<feature type="transmembrane region" description="Helical" evidence="2">
    <location>
        <begin position="130"/>
        <end position="154"/>
    </location>
</feature>